<dbReference type="PROSITE" id="PS00409">
    <property type="entry name" value="PROKAR_NTER_METHYL"/>
    <property type="match status" value="1"/>
</dbReference>
<accession>A0A5K8A467</accession>
<keyword evidence="1" id="KW-1133">Transmembrane helix</keyword>
<proteinExistence type="predicted"/>
<evidence type="ECO:0000313" key="2">
    <source>
        <dbReference type="EMBL" id="BBO87383.1"/>
    </source>
</evidence>
<evidence type="ECO:0000313" key="3">
    <source>
        <dbReference type="Proteomes" id="UP000422108"/>
    </source>
</evidence>
<dbReference type="EMBL" id="AP021879">
    <property type="protein sequence ID" value="BBO87383.1"/>
    <property type="molecule type" value="Genomic_DNA"/>
</dbReference>
<keyword evidence="3" id="KW-1185">Reference proteome</keyword>
<evidence type="ECO:0008006" key="4">
    <source>
        <dbReference type="Google" id="ProtNLM"/>
    </source>
</evidence>
<dbReference type="Pfam" id="PF07963">
    <property type="entry name" value="N_methyl"/>
    <property type="match status" value="1"/>
</dbReference>
<name>A0A5K8A467_9BACT</name>
<evidence type="ECO:0000256" key="1">
    <source>
        <dbReference type="SAM" id="Phobius"/>
    </source>
</evidence>
<feature type="transmembrane region" description="Helical" evidence="1">
    <location>
        <begin position="12"/>
        <end position="35"/>
    </location>
</feature>
<keyword evidence="1" id="KW-0472">Membrane</keyword>
<dbReference type="RefSeq" id="WP_155308845.1">
    <property type="nucleotide sequence ID" value="NZ_AP021879.1"/>
</dbReference>
<dbReference type="NCBIfam" id="TIGR02532">
    <property type="entry name" value="IV_pilin_GFxxxE"/>
    <property type="match status" value="1"/>
</dbReference>
<organism evidence="2 3">
    <name type="scientific">Desulfosarcina ovata subsp. ovata</name>
    <dbReference type="NCBI Taxonomy" id="2752305"/>
    <lineage>
        <taxon>Bacteria</taxon>
        <taxon>Pseudomonadati</taxon>
        <taxon>Thermodesulfobacteriota</taxon>
        <taxon>Desulfobacteria</taxon>
        <taxon>Desulfobacterales</taxon>
        <taxon>Desulfosarcinaceae</taxon>
        <taxon>Desulfosarcina</taxon>
    </lineage>
</organism>
<dbReference type="Proteomes" id="UP000422108">
    <property type="component" value="Chromosome"/>
</dbReference>
<dbReference type="InterPro" id="IPR012902">
    <property type="entry name" value="N_methyl_site"/>
</dbReference>
<dbReference type="SUPFAM" id="SSF54523">
    <property type="entry name" value="Pili subunits"/>
    <property type="match status" value="1"/>
</dbReference>
<reference evidence="2 3" key="1">
    <citation type="submission" date="2019-11" db="EMBL/GenBank/DDBJ databases">
        <title>Comparative genomics of hydrocarbon-degrading Desulfosarcina strains.</title>
        <authorList>
            <person name="Watanabe M."/>
            <person name="Kojima H."/>
            <person name="Fukui M."/>
        </authorList>
    </citation>
    <scope>NUCLEOTIDE SEQUENCE [LARGE SCALE GENOMIC DNA]</scope>
    <source>
        <strain evidence="3">oXyS1</strain>
    </source>
</reference>
<keyword evidence="1" id="KW-0812">Transmembrane</keyword>
<gene>
    <name evidence="2" type="ORF">DSCOOX_05630</name>
</gene>
<protein>
    <recommendedName>
        <fullName evidence="4">Prepilin-type N-terminal cleavage/methylation domain-containing protein</fullName>
    </recommendedName>
</protein>
<dbReference type="InterPro" id="IPR045584">
    <property type="entry name" value="Pilin-like"/>
</dbReference>
<sequence>MKKKRVTHSGFTLIEIIVTLTVAAILSVILVQFMGTSISRSVAPTLSMQEGMTLQGIFENMNADYKRLLLVDSTPLATFKSRVESGYYGSYTVSQSEYIEFDTSQSEVACTSSPSECRVLKVAISLGDHSLVELFTR</sequence>
<dbReference type="AlphaFoldDB" id="A0A5K8A467"/>